<feature type="compositionally biased region" description="Acidic residues" evidence="2">
    <location>
        <begin position="156"/>
        <end position="167"/>
    </location>
</feature>
<gene>
    <name evidence="5" type="ORF">glysoja_042668</name>
</gene>
<dbReference type="InterPro" id="IPR004332">
    <property type="entry name" value="Transposase_MuDR"/>
</dbReference>
<evidence type="ECO:0000259" key="4">
    <source>
        <dbReference type="Pfam" id="PF26130"/>
    </source>
</evidence>
<feature type="compositionally biased region" description="Basic and acidic residues" evidence="2">
    <location>
        <begin position="172"/>
        <end position="187"/>
    </location>
</feature>
<feature type="repeat" description="TPR" evidence="1">
    <location>
        <begin position="433"/>
        <end position="466"/>
    </location>
</feature>
<feature type="domain" description="PB1-like" evidence="4">
    <location>
        <begin position="3"/>
        <end position="66"/>
    </location>
</feature>
<proteinExistence type="predicted"/>
<evidence type="ECO:0000256" key="2">
    <source>
        <dbReference type="SAM" id="MobiDB-lite"/>
    </source>
</evidence>
<evidence type="ECO:0000259" key="3">
    <source>
        <dbReference type="Pfam" id="PF03108"/>
    </source>
</evidence>
<dbReference type="Gene3D" id="1.25.40.10">
    <property type="entry name" value="Tetratricopeptide repeat domain"/>
    <property type="match status" value="1"/>
</dbReference>
<accession>A0A0B2PI10</accession>
<feature type="region of interest" description="Disordered" evidence="2">
    <location>
        <begin position="488"/>
        <end position="507"/>
    </location>
</feature>
<dbReference type="AlphaFoldDB" id="A0A0B2PI10"/>
<dbReference type="InterPro" id="IPR011990">
    <property type="entry name" value="TPR-like_helical_dom_sf"/>
</dbReference>
<dbReference type="SMART" id="SM00028">
    <property type="entry name" value="TPR"/>
    <property type="match status" value="1"/>
</dbReference>
<evidence type="ECO:0000313" key="5">
    <source>
        <dbReference type="EMBL" id="KHN07213.1"/>
    </source>
</evidence>
<feature type="domain" description="Transposase MuDR plant" evidence="3">
    <location>
        <begin position="224"/>
        <end position="288"/>
    </location>
</feature>
<feature type="compositionally biased region" description="Polar residues" evidence="2">
    <location>
        <begin position="488"/>
        <end position="497"/>
    </location>
</feature>
<feature type="compositionally biased region" description="Acidic residues" evidence="2">
    <location>
        <begin position="188"/>
        <end position="197"/>
    </location>
</feature>
<dbReference type="InterPro" id="IPR058594">
    <property type="entry name" value="PB1-like_dom_pln"/>
</dbReference>
<dbReference type="InterPro" id="IPR019734">
    <property type="entry name" value="TPR_rpt"/>
</dbReference>
<dbReference type="PANTHER" id="PTHR15544">
    <property type="entry name" value="OSMOSIS RESPONSIVE FACTOR"/>
    <property type="match status" value="1"/>
</dbReference>
<evidence type="ECO:0000256" key="1">
    <source>
        <dbReference type="PROSITE-ProRule" id="PRU00339"/>
    </source>
</evidence>
<feature type="compositionally biased region" description="Basic and acidic residues" evidence="2">
    <location>
        <begin position="120"/>
        <end position="130"/>
    </location>
</feature>
<dbReference type="EMBL" id="KN667244">
    <property type="protein sequence ID" value="KHN07213.1"/>
    <property type="molecule type" value="Genomic_DNA"/>
</dbReference>
<dbReference type="InterPro" id="IPR052658">
    <property type="entry name" value="TPR-containing"/>
</dbReference>
<keyword evidence="1" id="KW-0802">TPR repeat</keyword>
<name>A0A0B2PI10_GLYSO</name>
<dbReference type="PANTHER" id="PTHR15544:SF0">
    <property type="entry name" value="TETRATRICOPEPTIDE REPEAT PROTEIN 33"/>
    <property type="match status" value="1"/>
</dbReference>
<dbReference type="Pfam" id="PF03108">
    <property type="entry name" value="DBD_Tnp_Mut"/>
    <property type="match status" value="1"/>
</dbReference>
<sequence>MGTWSFLEVVDLIHDLEYFVIDGLKMWWKGFDVNNETLRDLSNDQDSMDLARYALSHKCEIDIYVVFRESDYEEVTEDEVRGELTEGEELFKDQQILVFDHGVDDLFDWDSVMAFDDNDEPSRKQNELRVKSKVSNKGKQKDSGYEDPFVENPSQCDEDPNWMDDDSMTNPPHEEPNTNFKEMHDLETGNETEELYSDVESKDDTTKPGKRFPMFRGKKLSKAFKWTLGMQFTCLQDFKEGMMEYFVLNGYQVCFPKNDHSRVKPVCKIKECPFTTYVSRVGETITFQLKTLELTHTCARVFYNKNVKSKWVTKVLLDKFRTPERFKFPQIMQEMKSTYVVGITRSCAIFARKLTLCQIEGDAIKQYTLLRRYNSEDGKYREALGKWEATLVLAPDVPVVHEQKAQVLLEIGDAWNALLKAATRATELDPSWAEAWVTLGRAQLNFGEPNNAIESFDRALALKPDYEEAQDDRKIALRLVKKRKQLHSSGMCASQNRYGVGEKDESS</sequence>
<protein>
    <submittedName>
        <fullName evidence="5">Tetratricopeptide repeat protein 33</fullName>
    </submittedName>
</protein>
<organism evidence="5">
    <name type="scientific">Glycine soja</name>
    <name type="common">Wild soybean</name>
    <dbReference type="NCBI Taxonomy" id="3848"/>
    <lineage>
        <taxon>Eukaryota</taxon>
        <taxon>Viridiplantae</taxon>
        <taxon>Streptophyta</taxon>
        <taxon>Embryophyta</taxon>
        <taxon>Tracheophyta</taxon>
        <taxon>Spermatophyta</taxon>
        <taxon>Magnoliopsida</taxon>
        <taxon>eudicotyledons</taxon>
        <taxon>Gunneridae</taxon>
        <taxon>Pentapetalae</taxon>
        <taxon>rosids</taxon>
        <taxon>fabids</taxon>
        <taxon>Fabales</taxon>
        <taxon>Fabaceae</taxon>
        <taxon>Papilionoideae</taxon>
        <taxon>50 kb inversion clade</taxon>
        <taxon>NPAAA clade</taxon>
        <taxon>indigoferoid/millettioid clade</taxon>
        <taxon>Phaseoleae</taxon>
        <taxon>Glycine</taxon>
        <taxon>Glycine subgen. Soja</taxon>
    </lineage>
</organism>
<feature type="region of interest" description="Disordered" evidence="2">
    <location>
        <begin position="116"/>
        <end position="210"/>
    </location>
</feature>
<dbReference type="Proteomes" id="UP000053555">
    <property type="component" value="Unassembled WGS sequence"/>
</dbReference>
<dbReference type="PROSITE" id="PS50293">
    <property type="entry name" value="TPR_REGION"/>
    <property type="match status" value="1"/>
</dbReference>
<dbReference type="SUPFAM" id="SSF48452">
    <property type="entry name" value="TPR-like"/>
    <property type="match status" value="1"/>
</dbReference>
<dbReference type="Pfam" id="PF26130">
    <property type="entry name" value="PB1-like"/>
    <property type="match status" value="1"/>
</dbReference>
<reference evidence="5" key="1">
    <citation type="submission" date="2014-07" db="EMBL/GenBank/DDBJ databases">
        <title>Identification of a novel salt tolerance gene in wild soybean by whole-genome sequencing.</title>
        <authorList>
            <person name="Lam H.-M."/>
            <person name="Qi X."/>
            <person name="Li M.-W."/>
            <person name="Liu X."/>
            <person name="Xie M."/>
            <person name="Ni M."/>
            <person name="Xu X."/>
        </authorList>
    </citation>
    <scope>NUCLEOTIDE SEQUENCE [LARGE SCALE GENOMIC DNA]</scope>
    <source>
        <tissue evidence="5">Root</tissue>
    </source>
</reference>
<dbReference type="PROSITE" id="PS50005">
    <property type="entry name" value="TPR"/>
    <property type="match status" value="1"/>
</dbReference>